<evidence type="ECO:0000313" key="2">
    <source>
        <dbReference type="EMBL" id="GBP57029.1"/>
    </source>
</evidence>
<feature type="compositionally biased region" description="Basic and acidic residues" evidence="1">
    <location>
        <begin position="1"/>
        <end position="30"/>
    </location>
</feature>
<dbReference type="Proteomes" id="UP000299102">
    <property type="component" value="Unassembled WGS sequence"/>
</dbReference>
<protein>
    <submittedName>
        <fullName evidence="2">Uncharacterized protein</fullName>
    </submittedName>
</protein>
<evidence type="ECO:0000256" key="1">
    <source>
        <dbReference type="SAM" id="MobiDB-lite"/>
    </source>
</evidence>
<feature type="region of interest" description="Disordered" evidence="1">
    <location>
        <begin position="108"/>
        <end position="130"/>
    </location>
</feature>
<dbReference type="AlphaFoldDB" id="A0A4C1X3S8"/>
<organism evidence="2 3">
    <name type="scientific">Eumeta variegata</name>
    <name type="common">Bagworm moth</name>
    <name type="synonym">Eumeta japonica</name>
    <dbReference type="NCBI Taxonomy" id="151549"/>
    <lineage>
        <taxon>Eukaryota</taxon>
        <taxon>Metazoa</taxon>
        <taxon>Ecdysozoa</taxon>
        <taxon>Arthropoda</taxon>
        <taxon>Hexapoda</taxon>
        <taxon>Insecta</taxon>
        <taxon>Pterygota</taxon>
        <taxon>Neoptera</taxon>
        <taxon>Endopterygota</taxon>
        <taxon>Lepidoptera</taxon>
        <taxon>Glossata</taxon>
        <taxon>Ditrysia</taxon>
        <taxon>Tineoidea</taxon>
        <taxon>Psychidae</taxon>
        <taxon>Oiketicinae</taxon>
        <taxon>Eumeta</taxon>
    </lineage>
</organism>
<evidence type="ECO:0000313" key="3">
    <source>
        <dbReference type="Proteomes" id="UP000299102"/>
    </source>
</evidence>
<gene>
    <name evidence="2" type="ORF">EVAR_45784_1</name>
</gene>
<feature type="compositionally biased region" description="Low complexity" evidence="1">
    <location>
        <begin position="108"/>
        <end position="121"/>
    </location>
</feature>
<accession>A0A4C1X3S8</accession>
<comment type="caution">
    <text evidence="2">The sequence shown here is derived from an EMBL/GenBank/DDBJ whole genome shotgun (WGS) entry which is preliminary data.</text>
</comment>
<proteinExistence type="predicted"/>
<feature type="region of interest" description="Disordered" evidence="1">
    <location>
        <begin position="1"/>
        <end position="59"/>
    </location>
</feature>
<name>A0A4C1X3S8_EUMVA</name>
<reference evidence="2 3" key="1">
    <citation type="journal article" date="2019" name="Commun. Biol.">
        <title>The bagworm genome reveals a unique fibroin gene that provides high tensile strength.</title>
        <authorList>
            <person name="Kono N."/>
            <person name="Nakamura H."/>
            <person name="Ohtoshi R."/>
            <person name="Tomita M."/>
            <person name="Numata K."/>
            <person name="Arakawa K."/>
        </authorList>
    </citation>
    <scope>NUCLEOTIDE SEQUENCE [LARGE SCALE GENOMIC DNA]</scope>
</reference>
<keyword evidence="3" id="KW-1185">Reference proteome</keyword>
<sequence>MERSGGPEEHSDADKRERRCQKREYGREVKASAALFRPVSESSDGPLPSPSNFSIAPPASISPFRSHQLFYYYTNGRQNSRDTFSVVIFHMLRVRLPSPEQWRSYLGARLGSAPGSSSGALESYQKSRSN</sequence>
<dbReference type="EMBL" id="BGZK01000707">
    <property type="protein sequence ID" value="GBP57029.1"/>
    <property type="molecule type" value="Genomic_DNA"/>
</dbReference>